<evidence type="ECO:0000313" key="2">
    <source>
        <dbReference type="Proteomes" id="UP000293347"/>
    </source>
</evidence>
<dbReference type="EMBL" id="SJSL01000001">
    <property type="protein sequence ID" value="TCD02421.1"/>
    <property type="molecule type" value="Genomic_DNA"/>
</dbReference>
<evidence type="ECO:0000313" key="1">
    <source>
        <dbReference type="EMBL" id="TCD02421.1"/>
    </source>
</evidence>
<dbReference type="AlphaFoldDB" id="A0A4R0NNG2"/>
<accession>A0A4R0NNG2</accession>
<dbReference type="RefSeq" id="WP_131591959.1">
    <property type="nucleotide sequence ID" value="NZ_SJSL01000001.1"/>
</dbReference>
<dbReference type="Proteomes" id="UP000293347">
    <property type="component" value="Unassembled WGS sequence"/>
</dbReference>
<comment type="caution">
    <text evidence="1">The sequence shown here is derived from an EMBL/GenBank/DDBJ whole genome shotgun (WGS) entry which is preliminary data.</text>
</comment>
<protein>
    <submittedName>
        <fullName evidence="1">Uncharacterized protein</fullName>
    </submittedName>
</protein>
<dbReference type="OrthoDB" id="1432119at2"/>
<reference evidence="1 2" key="1">
    <citation type="submission" date="2019-02" db="EMBL/GenBank/DDBJ databases">
        <title>Pedobacter sp. RP-1-14 sp. nov., isolated from Arctic soil.</title>
        <authorList>
            <person name="Dahal R.H."/>
        </authorList>
    </citation>
    <scope>NUCLEOTIDE SEQUENCE [LARGE SCALE GENOMIC DNA]</scope>
    <source>
        <strain evidence="1 2">RP-1-14</strain>
    </source>
</reference>
<name>A0A4R0NNG2_9SPHI</name>
<sequence>MLLSEHKDLKLEIKSLPEKEKDKLLLRLIAKDKVLTEHLHFKLMENEDDLAERYHKLLSVMNDTIADLEMNKKLNSKEVLLKMRRLNGSISHHFKVTKDISTEMELRIHLLTHIPIGFNEGVFSPAYKFNEKLFIYIVKSVISLLNKYNKLHDDLQFDLKDALNVVLRKIHSHKTTDIARELGLPKEL</sequence>
<proteinExistence type="predicted"/>
<organism evidence="1 2">
    <name type="scientific">Pedobacter psychroterrae</name>
    <dbReference type="NCBI Taxonomy" id="2530453"/>
    <lineage>
        <taxon>Bacteria</taxon>
        <taxon>Pseudomonadati</taxon>
        <taxon>Bacteroidota</taxon>
        <taxon>Sphingobacteriia</taxon>
        <taxon>Sphingobacteriales</taxon>
        <taxon>Sphingobacteriaceae</taxon>
        <taxon>Pedobacter</taxon>
    </lineage>
</organism>
<gene>
    <name evidence="1" type="ORF">EZ437_00070</name>
</gene>
<keyword evidence="2" id="KW-1185">Reference proteome</keyword>